<dbReference type="OrthoDB" id="3444999at2"/>
<proteinExistence type="predicted"/>
<dbReference type="Proteomes" id="UP000466345">
    <property type="component" value="Unassembled WGS sequence"/>
</dbReference>
<dbReference type="AlphaFoldDB" id="A0A7K0CAT2"/>
<evidence type="ECO:0000256" key="1">
    <source>
        <dbReference type="SAM" id="MobiDB-lite"/>
    </source>
</evidence>
<dbReference type="EMBL" id="WEGJ01000001">
    <property type="protein sequence ID" value="MQY10549.1"/>
    <property type="molecule type" value="Genomic_DNA"/>
</dbReference>
<evidence type="ECO:0000313" key="2">
    <source>
        <dbReference type="EMBL" id="MQY10549.1"/>
    </source>
</evidence>
<sequence>MIAEGDAGGVRLLLGLLDGETGPVYERLGLREGEVAPRQRDPWYVTRLLNETAAPASALLWMLETDDPDVRISAYRAPRMSDGLRREIMAGRSFAPGATGSVRPPKTDRWDRPPEPVDTAEYDLLAELYAVRTMAHGRAAAGTVTRDDWPRIAAADHDAPLPGFARWSLAIRIDCPPELRAQFGDHPKFRHRLRQAGIVSGPAEYVETYRPARRVLSLLALGAWAFPPSRQSEAASVLRPLAQSLGPSPEPWAILTQLLPTFTGTLPELLRTTRAVSGV</sequence>
<feature type="region of interest" description="Disordered" evidence="1">
    <location>
        <begin position="95"/>
        <end position="116"/>
    </location>
</feature>
<accession>A0A7K0CAT2</accession>
<name>A0A7K0CAT2_9ACTN</name>
<gene>
    <name evidence="2" type="ORF">SRB5_06570</name>
</gene>
<organism evidence="2 3">
    <name type="scientific">Streptomyces smaragdinus</name>
    <dbReference type="NCBI Taxonomy" id="2585196"/>
    <lineage>
        <taxon>Bacteria</taxon>
        <taxon>Bacillati</taxon>
        <taxon>Actinomycetota</taxon>
        <taxon>Actinomycetes</taxon>
        <taxon>Kitasatosporales</taxon>
        <taxon>Streptomycetaceae</taxon>
        <taxon>Streptomyces</taxon>
    </lineage>
</organism>
<dbReference type="RefSeq" id="WP_153449802.1">
    <property type="nucleotide sequence ID" value="NZ_WEGJ01000001.1"/>
</dbReference>
<evidence type="ECO:0000313" key="3">
    <source>
        <dbReference type="Proteomes" id="UP000466345"/>
    </source>
</evidence>
<comment type="caution">
    <text evidence="2">The sequence shown here is derived from an EMBL/GenBank/DDBJ whole genome shotgun (WGS) entry which is preliminary data.</text>
</comment>
<reference evidence="2 3" key="1">
    <citation type="submission" date="2019-10" db="EMBL/GenBank/DDBJ databases">
        <title>Streptomyces smaragdinus sp. nov. and Streptomyces fabii sp. nov., isolated from the gut of fungus growing-termite Macrotermes natalensis.</title>
        <authorList>
            <person name="Schwitalla J."/>
            <person name="Benndorf R."/>
            <person name="Martin K."/>
            <person name="De Beer W."/>
            <person name="Kaster A.-K."/>
            <person name="Vollmers J."/>
            <person name="Poulsen M."/>
            <person name="Beemelmanns C."/>
        </authorList>
    </citation>
    <scope>NUCLEOTIDE SEQUENCE [LARGE SCALE GENOMIC DNA]</scope>
    <source>
        <strain evidence="2 3">RB5</strain>
    </source>
</reference>
<feature type="compositionally biased region" description="Basic and acidic residues" evidence="1">
    <location>
        <begin position="105"/>
        <end position="115"/>
    </location>
</feature>
<keyword evidence="3" id="KW-1185">Reference proteome</keyword>
<protein>
    <submittedName>
        <fullName evidence="2">Uncharacterized protein</fullName>
    </submittedName>
</protein>